<dbReference type="InterPro" id="IPR036404">
    <property type="entry name" value="Jacalin-like_lectin_dom_sf"/>
</dbReference>
<dbReference type="PANTHER" id="PTHR47293:SF11">
    <property type="entry name" value="JACALIN-RELATED LECTIN 12-RELATED"/>
    <property type="match status" value="1"/>
</dbReference>
<keyword evidence="3" id="KW-0677">Repeat</keyword>
<evidence type="ECO:0000313" key="5">
    <source>
        <dbReference type="EMBL" id="AAB71472.1"/>
    </source>
</evidence>
<accession>O22723</accession>
<dbReference type="InterPro" id="IPR033734">
    <property type="entry name" value="Jacalin-like_lectin_dom_plant"/>
</dbReference>
<feature type="domain" description="Jacalin-type lectin" evidence="4">
    <location>
        <begin position="155"/>
        <end position="295"/>
    </location>
</feature>
<feature type="domain" description="Jacalin-type lectin" evidence="4">
    <location>
        <begin position="448"/>
        <end position="591"/>
    </location>
</feature>
<dbReference type="PROSITE" id="PS51752">
    <property type="entry name" value="JACALIN_LECTIN"/>
    <property type="match status" value="4"/>
</dbReference>
<dbReference type="FunFam" id="2.100.10.30:FF:000001">
    <property type="entry name" value="Jacalin-related lectin 33"/>
    <property type="match status" value="3"/>
</dbReference>
<dbReference type="Pfam" id="PF01419">
    <property type="entry name" value="Jacalin"/>
    <property type="match status" value="4"/>
</dbReference>
<dbReference type="ExpressionAtlas" id="O22723">
    <property type="expression patterns" value="baseline and differential"/>
</dbReference>
<comment type="similarity">
    <text evidence="1">Belongs to the jacalin lectin family.</text>
</comment>
<evidence type="ECO:0000256" key="1">
    <source>
        <dbReference type="ARBA" id="ARBA00006568"/>
    </source>
</evidence>
<protein>
    <submittedName>
        <fullName evidence="5">F11P17.5 protein</fullName>
    </submittedName>
</protein>
<organism evidence="5">
    <name type="scientific">Arabidopsis thaliana</name>
    <name type="common">Mouse-ear cress</name>
    <dbReference type="NCBI Taxonomy" id="3702"/>
    <lineage>
        <taxon>Eukaryota</taxon>
        <taxon>Viridiplantae</taxon>
        <taxon>Streptophyta</taxon>
        <taxon>Embryophyta</taxon>
        <taxon>Tracheophyta</taxon>
        <taxon>Spermatophyta</taxon>
        <taxon>Magnoliopsida</taxon>
        <taxon>eudicotyledons</taxon>
        <taxon>Gunneridae</taxon>
        <taxon>Pentapetalae</taxon>
        <taxon>rosids</taxon>
        <taxon>malvids</taxon>
        <taxon>Brassicales</taxon>
        <taxon>Brassicaceae</taxon>
        <taxon>Camelineae</taxon>
        <taxon>Arabidopsis</taxon>
    </lineage>
</organism>
<dbReference type="AlphaFoldDB" id="O22723"/>
<dbReference type="EMBL" id="AC002294">
    <property type="protein sequence ID" value="AAB71472.1"/>
    <property type="molecule type" value="Genomic_DNA"/>
</dbReference>
<dbReference type="SUPFAM" id="SSF51101">
    <property type="entry name" value="Mannose-binding lectins"/>
    <property type="match status" value="4"/>
</dbReference>
<feature type="domain" description="Jacalin-type lectin" evidence="4">
    <location>
        <begin position="1"/>
        <end position="152"/>
    </location>
</feature>
<dbReference type="Gene3D" id="2.100.10.30">
    <property type="entry name" value="Jacalin-like lectin domain"/>
    <property type="match status" value="4"/>
</dbReference>
<evidence type="ECO:0000259" key="4">
    <source>
        <dbReference type="PROSITE" id="PS51752"/>
    </source>
</evidence>
<proteinExistence type="inferred from homology"/>
<dbReference type="PhylomeDB" id="O22723"/>
<keyword evidence="2" id="KW-0430">Lectin</keyword>
<dbReference type="GO" id="GO:0030246">
    <property type="term" value="F:carbohydrate binding"/>
    <property type="evidence" value="ECO:0007669"/>
    <property type="project" value="UniProtKB-KW"/>
</dbReference>
<name>O22723_ARATH</name>
<feature type="domain" description="Jacalin-type lectin" evidence="4">
    <location>
        <begin position="298"/>
        <end position="441"/>
    </location>
</feature>
<dbReference type="SMART" id="SM00915">
    <property type="entry name" value="Jacalin"/>
    <property type="match status" value="4"/>
</dbReference>
<dbReference type="PANTHER" id="PTHR47293">
    <property type="entry name" value="JACALIN-RELATED LECTIN 3"/>
    <property type="match status" value="1"/>
</dbReference>
<reference key="2">
    <citation type="journal article" date="2000" name="Nature">
        <title>Sequence and analysis of chromosome 1 of the plant Arabidopsis thaliana.</title>
        <authorList>
            <person name="Theologis A."/>
            <person name="Ecker J.R."/>
            <person name="Palm C.J."/>
            <person name="Federspiel N.A."/>
            <person name="Kaul S."/>
            <person name="White O."/>
            <person name="Alonso J."/>
            <person name="Altafi H."/>
            <person name="Araujo R."/>
            <person name="Bowman C.L."/>
            <person name="Brooks S.Y."/>
            <person name="Buehler E."/>
            <person name="Chan A."/>
            <person name="Chao Q."/>
            <person name="Chen H."/>
            <person name="Cheuk R.F."/>
            <person name="Chin C.W."/>
            <person name="Chung M.K."/>
            <person name="Conn L."/>
            <person name="Conway A.B."/>
            <person name="Conway A.R."/>
            <person name="Creasy T.H."/>
            <person name="Dewar K."/>
            <person name="Dunn P."/>
            <person name="Etgu P."/>
            <person name="Feldblyum T.V."/>
            <person name="Feng J."/>
            <person name="Fong B."/>
            <person name="Fujii C.Y."/>
            <person name="Gill J.E."/>
            <person name="Goldsmith A.D."/>
            <person name="Haas B."/>
            <person name="Hansen N.F."/>
            <person name="Hughes B."/>
            <person name="Huizar L."/>
            <person name="Hunter J.L."/>
            <person name="Jenkins J."/>
            <person name="Johnson-Hopson C."/>
            <person name="Khan S."/>
            <person name="Khaykin E."/>
            <person name="Kim C.J."/>
            <person name="Koo H.L."/>
            <person name="Kremenetskaia I."/>
            <person name="Kurtz D.B."/>
            <person name="Kwan A."/>
            <person name="Lam B."/>
            <person name="Langin-Hooper S."/>
            <person name="Lee A."/>
            <person name="Lee J.M."/>
            <person name="Lenz C.A."/>
            <person name="Li J.H."/>
            <person name="Li Y."/>
            <person name="Lin X."/>
            <person name="Liu S.X."/>
            <person name="Liu Z.A."/>
            <person name="Luros J.S."/>
            <person name="Maiti R."/>
            <person name="Marziali A."/>
            <person name="Militscher J."/>
            <person name="Miranda M."/>
            <person name="Nguyen M."/>
            <person name="Nierman W.C."/>
            <person name="Osborne B.I."/>
            <person name="Pai G."/>
            <person name="Peterson J."/>
            <person name="Pham P.K."/>
            <person name="Rizzo M."/>
            <person name="Rooney T."/>
            <person name="Rowley D."/>
            <person name="Sakano H."/>
            <person name="Salzberg S.L."/>
            <person name="Schwartz J.R."/>
            <person name="Shinn P."/>
            <person name="Southwick A.M."/>
            <person name="Sun H."/>
            <person name="Tallon L.J."/>
            <person name="Tambunga G."/>
            <person name="Toriumi M.J."/>
            <person name="Town C.D."/>
            <person name="Utterback T."/>
            <person name="Van Aken S."/>
            <person name="Vaysberg M."/>
            <person name="Vysotskaia V.S."/>
            <person name="Walker M."/>
            <person name="Wu D."/>
            <person name="Yu G."/>
            <person name="Fraser C.M."/>
            <person name="Venter J.C."/>
            <person name="Davis R.W."/>
        </authorList>
    </citation>
    <scope>NUCLEOTIDE SEQUENCE [LARGE SCALE GENOMIC DNA]</scope>
    <source>
        <strain>cv. Columbia</strain>
    </source>
</reference>
<evidence type="ECO:0000256" key="3">
    <source>
        <dbReference type="ARBA" id="ARBA00022737"/>
    </source>
</evidence>
<gene>
    <name evidence="5" type="primary">F11P17.5</name>
</gene>
<dbReference type="CDD" id="cd09612">
    <property type="entry name" value="Jacalin"/>
    <property type="match status" value="4"/>
</dbReference>
<evidence type="ECO:0000256" key="2">
    <source>
        <dbReference type="ARBA" id="ARBA00022734"/>
    </source>
</evidence>
<reference evidence="5" key="1">
    <citation type="submission" date="1997-09" db="EMBL/GenBank/DDBJ databases">
        <title>Genomic sequence of Arabidopsis BAC F11P17.</title>
        <authorList>
            <person name="Federspiel N.A."/>
            <person name="Conway A.B."/>
            <person name="Conway A.R."/>
            <person name="Davis K."/>
            <person name="Palm C.J."/>
            <person name="Au M."/>
            <person name="Araujo R."/>
            <person name="Chung E."/>
            <person name="Kurtz D.B."/>
            <person name="Buehler E."/>
            <person name="Dewar K."/>
            <person name="Feng J."/>
            <person name="Kim C."/>
            <person name="Li Y."/>
            <person name="Shinn P."/>
            <person name="Sun H."/>
            <person name="Oji O."/>
            <person name="Osborne B."/>
            <person name="Shen Y.K."/>
            <person name="Toriumi M."/>
            <person name="Vyotskaia V."/>
            <person name="Yu G."/>
            <person name="Theologis A."/>
            <person name="Ecker J."/>
            <person name="Davis R.W."/>
        </authorList>
    </citation>
    <scope>NUCLEOTIDE SEQUENCE</scope>
</reference>
<sequence>MLEAIGIPGGDKWDDGSEHDGIYKIHVRGGHTGIHRAVPMGNKKGICLMFSKSKTFLRPPRCCNIMVLKDTIEIDHLNNEHLESVESYYDDAPCYIQALQFKTNFKVSELIGYGKGTKFSLSVKGKIIIGFHGYIKSQNNPLVKSLGAYFTWIPDCRLEAKGSKGGIQWDDGADHEGITKIHVRGGFEGIQYIKFDYVKSGQPKIGSVHGLSGRGFSQAVYDHLNNEHLVSVEGYYDDESTAIQALQFKTNIKTSELLGYEKGKKFSLADKGKKIIGFHGYAEKNLISLGAYFTTVSVTKSVCHGSKIIESWDDGVFDGIRKVYVSYSINHVACITFEYISNHSVVKRQHGNNTSLVEEFELNYPNEFITSVDGTFKNSGMRKVMCVTSLVFKTSKGRISPTYGSVTGTKFVLETKDCALAGFHGWTFLGFLTAIGAYFSLLPCPPNAEKLEARGYDRGAFWDDGVYDGVRKIYVGQCENGIAFLKFVYDKDTRMVIGDDHGNKTPLEVKELDLEYPGEYVTAVEGCYNKGIEGDVESITMLKFKTNKRTSISFGFESSSSFLLEKEGFKIVGFHGKASNMIHQLGVHVIPITH</sequence>
<dbReference type="PIR" id="C96638">
    <property type="entry name" value="C96638"/>
</dbReference>
<dbReference type="InterPro" id="IPR001229">
    <property type="entry name" value="Jacalin-like_lectin_dom"/>
</dbReference>